<comment type="caution">
    <text evidence="1">The sequence shown here is derived from an EMBL/GenBank/DDBJ whole genome shotgun (WGS) entry which is preliminary data.</text>
</comment>
<gene>
    <name evidence="1" type="ORF">HF086_002745</name>
</gene>
<name>A0A922MAG6_SPOEX</name>
<reference evidence="1" key="1">
    <citation type="journal article" date="2021" name="G3 (Bethesda)">
        <title>Genome and transcriptome analysis of the beet armyworm Spodoptera exigua reveals targets for pest control. .</title>
        <authorList>
            <person name="Simon S."/>
            <person name="Breeschoten T."/>
            <person name="Jansen H.J."/>
            <person name="Dirks R.P."/>
            <person name="Schranz M.E."/>
            <person name="Ros V.I.D."/>
        </authorList>
    </citation>
    <scope>NUCLEOTIDE SEQUENCE</scope>
    <source>
        <strain evidence="1">TB_SE_WUR_2020</strain>
    </source>
</reference>
<protein>
    <submittedName>
        <fullName evidence="1">Uncharacterized protein</fullName>
    </submittedName>
</protein>
<organism evidence="1 2">
    <name type="scientific">Spodoptera exigua</name>
    <name type="common">Beet armyworm</name>
    <name type="synonym">Noctua fulgens</name>
    <dbReference type="NCBI Taxonomy" id="7107"/>
    <lineage>
        <taxon>Eukaryota</taxon>
        <taxon>Metazoa</taxon>
        <taxon>Ecdysozoa</taxon>
        <taxon>Arthropoda</taxon>
        <taxon>Hexapoda</taxon>
        <taxon>Insecta</taxon>
        <taxon>Pterygota</taxon>
        <taxon>Neoptera</taxon>
        <taxon>Endopterygota</taxon>
        <taxon>Lepidoptera</taxon>
        <taxon>Glossata</taxon>
        <taxon>Ditrysia</taxon>
        <taxon>Noctuoidea</taxon>
        <taxon>Noctuidae</taxon>
        <taxon>Amphipyrinae</taxon>
        <taxon>Spodoptera</taxon>
    </lineage>
</organism>
<proteinExistence type="predicted"/>
<accession>A0A922MAG6</accession>
<evidence type="ECO:0000313" key="2">
    <source>
        <dbReference type="Proteomes" id="UP000814243"/>
    </source>
</evidence>
<sequence>MSRCIVKQSLSQPVAVAPVAPVAQVSPVSVSPVSVTPVSVSVTVTAAQPVSEAPEPNFVRIQYVLFSAFNVGFGKRVVKEEAETNY</sequence>
<dbReference type="Proteomes" id="UP000814243">
    <property type="component" value="Unassembled WGS sequence"/>
</dbReference>
<dbReference type="EMBL" id="JACEFF010000678">
    <property type="protein sequence ID" value="KAH9632923.1"/>
    <property type="molecule type" value="Genomic_DNA"/>
</dbReference>
<evidence type="ECO:0000313" key="1">
    <source>
        <dbReference type="EMBL" id="KAH9632923.1"/>
    </source>
</evidence>
<dbReference type="AlphaFoldDB" id="A0A922MAG6"/>